<dbReference type="EMBL" id="JBFAUK010000027">
    <property type="protein sequence ID" value="MEV5510022.1"/>
    <property type="molecule type" value="Genomic_DNA"/>
</dbReference>
<dbReference type="RefSeq" id="WP_161968781.1">
    <property type="nucleotide sequence ID" value="NZ_JBFAUK010000027.1"/>
</dbReference>
<dbReference type="Gene3D" id="2.80.10.50">
    <property type="match status" value="1"/>
</dbReference>
<evidence type="ECO:0000313" key="3">
    <source>
        <dbReference type="EMBL" id="MEV5510022.1"/>
    </source>
</evidence>
<evidence type="ECO:0000256" key="1">
    <source>
        <dbReference type="SAM" id="SignalP"/>
    </source>
</evidence>
<dbReference type="CDD" id="cd23415">
    <property type="entry name" value="beta-trefoil_Ricin_AH"/>
    <property type="match status" value="1"/>
</dbReference>
<keyword evidence="1" id="KW-0732">Signal</keyword>
<comment type="caution">
    <text evidence="3">The sequence shown here is derived from an EMBL/GenBank/DDBJ whole genome shotgun (WGS) entry which is preliminary data.</text>
</comment>
<dbReference type="Pfam" id="PF00652">
    <property type="entry name" value="Ricin_B_lectin"/>
    <property type="match status" value="1"/>
</dbReference>
<protein>
    <submittedName>
        <fullName evidence="3">Ricin-type beta-trefoil lectin domain protein</fullName>
    </submittedName>
</protein>
<evidence type="ECO:0000313" key="4">
    <source>
        <dbReference type="Proteomes" id="UP001552594"/>
    </source>
</evidence>
<proteinExistence type="predicted"/>
<dbReference type="PROSITE" id="PS50231">
    <property type="entry name" value="RICIN_B_LECTIN"/>
    <property type="match status" value="1"/>
</dbReference>
<evidence type="ECO:0000259" key="2">
    <source>
        <dbReference type="Pfam" id="PF00652"/>
    </source>
</evidence>
<dbReference type="SUPFAM" id="SSF50370">
    <property type="entry name" value="Ricin B-like lectins"/>
    <property type="match status" value="1"/>
</dbReference>
<accession>A0ABV3K4E4</accession>
<feature type="signal peptide" evidence="1">
    <location>
        <begin position="1"/>
        <end position="29"/>
    </location>
</feature>
<feature type="domain" description="Ricin B lectin" evidence="2">
    <location>
        <begin position="39"/>
        <end position="153"/>
    </location>
</feature>
<reference evidence="3 4" key="1">
    <citation type="submission" date="2024-06" db="EMBL/GenBank/DDBJ databases">
        <title>The Natural Products Discovery Center: Release of the First 8490 Sequenced Strains for Exploring Actinobacteria Biosynthetic Diversity.</title>
        <authorList>
            <person name="Kalkreuter E."/>
            <person name="Kautsar S.A."/>
            <person name="Yang D."/>
            <person name="Bader C.D."/>
            <person name="Teijaro C.N."/>
            <person name="Fluegel L."/>
            <person name="Davis C.M."/>
            <person name="Simpson J.R."/>
            <person name="Lauterbach L."/>
            <person name="Steele A.D."/>
            <person name="Gui C."/>
            <person name="Meng S."/>
            <person name="Li G."/>
            <person name="Viehrig K."/>
            <person name="Ye F."/>
            <person name="Su P."/>
            <person name="Kiefer A.F."/>
            <person name="Nichols A."/>
            <person name="Cepeda A.J."/>
            <person name="Yan W."/>
            <person name="Fan B."/>
            <person name="Jiang Y."/>
            <person name="Adhikari A."/>
            <person name="Zheng C.-J."/>
            <person name="Schuster L."/>
            <person name="Cowan T.M."/>
            <person name="Smanski M.J."/>
            <person name="Chevrette M.G."/>
            <person name="De Carvalho L.P.S."/>
            <person name="Shen B."/>
        </authorList>
    </citation>
    <scope>NUCLEOTIDE SEQUENCE [LARGE SCALE GENOMIC DNA]</scope>
    <source>
        <strain evidence="3 4">NPDC052347</strain>
    </source>
</reference>
<dbReference type="InterPro" id="IPR035992">
    <property type="entry name" value="Ricin_B-like_lectins"/>
</dbReference>
<dbReference type="Proteomes" id="UP001552594">
    <property type="component" value="Unassembled WGS sequence"/>
</dbReference>
<feature type="chain" id="PRO_5045768222" evidence="1">
    <location>
        <begin position="30"/>
        <end position="154"/>
    </location>
</feature>
<sequence>MSGPKLRSVLKAALLVPAVLAATATAAHADSDVQWDHQHGGGCLGGMWNHHSGWNDVGLYPCWFGDTKWHDINQGDGTWLEQLREVPGYCLAGYTDHDAYVEKCTGNDYQRWKEINTGHGWVLQNKATQECLDADGNNKVYMHSCNYGDYQLWK</sequence>
<name>A0ABV3K4E4_STRON</name>
<gene>
    <name evidence="3" type="ORF">AB0L16_26910</name>
</gene>
<keyword evidence="4" id="KW-1185">Reference proteome</keyword>
<dbReference type="InterPro" id="IPR000772">
    <property type="entry name" value="Ricin_B_lectin"/>
</dbReference>
<organism evidence="3 4">
    <name type="scientific">Streptomyces orinoci</name>
    <name type="common">Streptoverticillium orinoci</name>
    <dbReference type="NCBI Taxonomy" id="67339"/>
    <lineage>
        <taxon>Bacteria</taxon>
        <taxon>Bacillati</taxon>
        <taxon>Actinomycetota</taxon>
        <taxon>Actinomycetes</taxon>
        <taxon>Kitasatosporales</taxon>
        <taxon>Streptomycetaceae</taxon>
        <taxon>Streptomyces</taxon>
    </lineage>
</organism>